<feature type="region of interest" description="Disordered" evidence="1">
    <location>
        <begin position="431"/>
        <end position="454"/>
    </location>
</feature>
<dbReference type="NCBIfam" id="NF041893">
    <property type="entry name" value="TraI_MobP_relax"/>
    <property type="match status" value="1"/>
</dbReference>
<dbReference type="AlphaFoldDB" id="A0A5C7S521"/>
<dbReference type="RefSeq" id="WP_276662234.1">
    <property type="nucleotide sequence ID" value="NZ_SSFD01000369.1"/>
</dbReference>
<accession>A0A5C7S521</accession>
<sequence>MIAKHVPMRALARSDFAGLAAYITDEQDTAHRLGQITATNCAAASLQAVIGEVLATQRQNTRAGGDKTFHLLVSFRAGEAPGAETLTAIEARLCAGLGYGDHQRVSAVHRDTDNLHLHIAINKIHPERHTMHEPFQSYRTLAALCATLEREYGLQPDNHLPRRSVAEGRAADMECHAGIESLLGWVRRHCLEALRAAPSWAALHQVLHENGLVLRARGNGLVVEASDGTRVKASTLARELSRPSLEARLGPFEAPPDGPRPWPPNGPHEGPHEGSREGPPDWPRQGPAPAEVRRHYDKAPLPLRVDTAALYARYQAEQQRRSAERTDALASARQRKARAIEAARRTNRLWRATIKVADGKGIDKRLLYAQASRALRAQLAAIHAAYADAREALYGGFQRRAWADWLKHEALHGNAEALAALRAREAARGLQGNTVTGGGGRRSGPSSVPDPLRNEPLVRDTITKKGTILYRAGASAVREDGDRLQVSDEATREGVQIALRLALTRFGPRITVSGTPAFKAQVIRVAVDLQLPLTFTDPALELRRQQLSSKEPGHEHALHVRRDSAERGRADRRRPGGAGDGATVGAPRRGGRDERGRADAPAPRQPDPGRPGRVPPPHCRHRLRALSELGVVRFADGAEVLLPGDVPRHLEQPGPQPDHALRRDLPGAGGRDAPRLTPAQRAAADTYIAERNAKRVQGIGIPKHALYNGCAGVMTFAGLRRIDDEALALLRHGGADEIQVLPVDAATARRLSRVALGEALTVTPRGTMAMSKGRSR</sequence>
<feature type="region of interest" description="Disordered" evidence="1">
    <location>
        <begin position="242"/>
        <end position="290"/>
    </location>
</feature>
<reference evidence="6 7" key="1">
    <citation type="submission" date="2018-09" db="EMBL/GenBank/DDBJ databases">
        <title>Metagenome Assembled Genomes from an Advanced Water Purification Facility.</title>
        <authorList>
            <person name="Stamps B.W."/>
            <person name="Spear J.R."/>
        </authorList>
    </citation>
    <scope>NUCLEOTIDE SEQUENCE [LARGE SCALE GENOMIC DNA]</scope>
    <source>
        <strain evidence="6">Bin_27_1</strain>
    </source>
</reference>
<proteinExistence type="predicted"/>
<organism evidence="6 7">
    <name type="scientific">Thauera aminoaromatica</name>
    <dbReference type="NCBI Taxonomy" id="164330"/>
    <lineage>
        <taxon>Bacteria</taxon>
        <taxon>Pseudomonadati</taxon>
        <taxon>Pseudomonadota</taxon>
        <taxon>Betaproteobacteria</taxon>
        <taxon>Rhodocyclales</taxon>
        <taxon>Zoogloeaceae</taxon>
        <taxon>Thauera</taxon>
    </lineage>
</organism>
<dbReference type="InterPro" id="IPR005094">
    <property type="entry name" value="Endonuclease_MobA/VirD2"/>
</dbReference>
<dbReference type="Pfam" id="PF03432">
    <property type="entry name" value="Relaxase"/>
    <property type="match status" value="1"/>
</dbReference>
<feature type="domain" description="TraI-like middle" evidence="5">
    <location>
        <begin position="167"/>
        <end position="254"/>
    </location>
</feature>
<feature type="domain" description="Large polyvalent protein-associated" evidence="3">
    <location>
        <begin position="458"/>
        <end position="547"/>
    </location>
</feature>
<evidence type="ECO:0000259" key="5">
    <source>
        <dbReference type="Pfam" id="PF22863"/>
    </source>
</evidence>
<feature type="domain" description="MobA/VirD2-like nuclease" evidence="2">
    <location>
        <begin position="22"/>
        <end position="154"/>
    </location>
</feature>
<dbReference type="InterPro" id="IPR049751">
    <property type="entry name" value="TraI/MobA_relaxases"/>
</dbReference>
<evidence type="ECO:0000256" key="1">
    <source>
        <dbReference type="SAM" id="MobiDB-lite"/>
    </source>
</evidence>
<dbReference type="InterPro" id="IPR054462">
    <property type="entry name" value="TraI_M"/>
</dbReference>
<protein>
    <submittedName>
        <fullName evidence="6">Conjugal transfer protein TraI</fullName>
    </submittedName>
</protein>
<evidence type="ECO:0000259" key="3">
    <source>
        <dbReference type="Pfam" id="PF18821"/>
    </source>
</evidence>
<name>A0A5C7S521_THASP</name>
<evidence type="ECO:0000259" key="4">
    <source>
        <dbReference type="Pfam" id="PF22287"/>
    </source>
</evidence>
<dbReference type="EMBL" id="SSFD01000369">
    <property type="protein sequence ID" value="TXH78978.1"/>
    <property type="molecule type" value="Genomic_DNA"/>
</dbReference>
<feature type="region of interest" description="Disordered" evidence="1">
    <location>
        <begin position="546"/>
        <end position="619"/>
    </location>
</feature>
<feature type="domain" description="TraI-like C-terminal" evidence="4">
    <location>
        <begin position="683"/>
        <end position="768"/>
    </location>
</feature>
<evidence type="ECO:0000259" key="2">
    <source>
        <dbReference type="Pfam" id="PF03432"/>
    </source>
</evidence>
<dbReference type="Pfam" id="PF22863">
    <property type="entry name" value="TraI_middle"/>
    <property type="match status" value="1"/>
</dbReference>
<feature type="region of interest" description="Disordered" evidence="1">
    <location>
        <begin position="645"/>
        <end position="675"/>
    </location>
</feature>
<dbReference type="InterPro" id="IPR054461">
    <property type="entry name" value="TraI-like_C"/>
</dbReference>
<feature type="compositionally biased region" description="Basic and acidic residues" evidence="1">
    <location>
        <begin position="269"/>
        <end position="279"/>
    </location>
</feature>
<evidence type="ECO:0000313" key="6">
    <source>
        <dbReference type="EMBL" id="TXH78978.1"/>
    </source>
</evidence>
<feature type="compositionally biased region" description="Basic and acidic residues" evidence="1">
    <location>
        <begin position="551"/>
        <end position="569"/>
    </location>
</feature>
<gene>
    <name evidence="6" type="ORF">E6Q80_21635</name>
</gene>
<feature type="compositionally biased region" description="Pro residues" evidence="1">
    <location>
        <begin position="603"/>
        <end position="617"/>
    </location>
</feature>
<evidence type="ECO:0000313" key="7">
    <source>
        <dbReference type="Proteomes" id="UP000321192"/>
    </source>
</evidence>
<comment type="caution">
    <text evidence="6">The sequence shown here is derived from an EMBL/GenBank/DDBJ whole genome shotgun (WGS) entry which is preliminary data.</text>
</comment>
<dbReference type="InterPro" id="IPR040677">
    <property type="entry name" value="LPD7"/>
</dbReference>
<dbReference type="Pfam" id="PF18821">
    <property type="entry name" value="LPD7"/>
    <property type="match status" value="1"/>
</dbReference>
<dbReference type="Pfam" id="PF22287">
    <property type="entry name" value="TraI-like_C"/>
    <property type="match status" value="1"/>
</dbReference>
<dbReference type="Proteomes" id="UP000321192">
    <property type="component" value="Unassembled WGS sequence"/>
</dbReference>
<feature type="compositionally biased region" description="Pro residues" evidence="1">
    <location>
        <begin position="253"/>
        <end position="266"/>
    </location>
</feature>